<dbReference type="Gene3D" id="3.40.800.10">
    <property type="entry name" value="Ureohydrolase domain"/>
    <property type="match status" value="1"/>
</dbReference>
<dbReference type="AlphaFoldDB" id="C9YDE0"/>
<dbReference type="EC" id="3.5.3.1" evidence="3"/>
<dbReference type="CDD" id="cd09989">
    <property type="entry name" value="Arginase"/>
    <property type="match status" value="1"/>
</dbReference>
<evidence type="ECO:0000256" key="5">
    <source>
        <dbReference type="ARBA" id="ARBA00022503"/>
    </source>
</evidence>
<evidence type="ECO:0000256" key="1">
    <source>
        <dbReference type="ARBA" id="ARBA00001936"/>
    </source>
</evidence>
<dbReference type="GO" id="GO:0030145">
    <property type="term" value="F:manganese ion binding"/>
    <property type="evidence" value="ECO:0007669"/>
    <property type="project" value="TreeGrafter"/>
</dbReference>
<evidence type="ECO:0000256" key="3">
    <source>
        <dbReference type="ARBA" id="ARBA00012168"/>
    </source>
</evidence>
<keyword evidence="12" id="KW-0808">Transferase</keyword>
<evidence type="ECO:0000256" key="6">
    <source>
        <dbReference type="ARBA" id="ARBA00022723"/>
    </source>
</evidence>
<gene>
    <name evidence="12" type="ORF">Csp_C27190</name>
</gene>
<reference evidence="12" key="1">
    <citation type="journal article" date="2010" name="Nature">
        <title>The Dynamic genome of Hydra.</title>
        <authorList>
            <person name="Chapman J.A."/>
            <person name="Kirkness E.F."/>
            <person name="Simakov O."/>
            <person name="Hampson S.E."/>
            <person name="Mitros T."/>
            <person name="Weinmaier T."/>
            <person name="Rattei T."/>
            <person name="Balasubramanian P.G."/>
            <person name="Borman J."/>
            <person name="Busam D."/>
            <person name="Disbennett K."/>
            <person name="Pfannkoch C."/>
            <person name="Sumin N."/>
            <person name="Sutton G."/>
            <person name="Viswanathan L."/>
            <person name="Walenz B."/>
            <person name="Goodstein D.M."/>
            <person name="Hellsten U."/>
            <person name="Kawashima T."/>
            <person name="Prochnik S.E."/>
            <person name="Putnam N.H."/>
            <person name="Shu S."/>
            <person name="Blumberg B."/>
            <person name="Dana C.E."/>
            <person name="Gee L."/>
            <person name="Kibler D.F."/>
            <person name="Law L."/>
            <person name="Lindgens D."/>
            <person name="Martinez D.E."/>
            <person name="Peng J."/>
            <person name="Wigge P.A."/>
            <person name="Bertulat B."/>
            <person name="Guder C."/>
            <person name="Nakamura Y."/>
            <person name="Ozbek S."/>
            <person name="Watanabe H."/>
            <person name="Khalturin K."/>
            <person name="Hemmrich G."/>
            <person name="Franke A."/>
            <person name="Augustin R."/>
            <person name="Fraune S."/>
            <person name="Hayakawa E."/>
            <person name="Hayakawa S."/>
            <person name="Hirose M."/>
            <person name="Hwang J."/>
            <person name="Ikeo K."/>
            <person name="Nishimiya-Fujisawa C."/>
            <person name="Ogura A."/>
            <person name="Takahashi T."/>
            <person name="Steinmetz P.R."/>
            <person name="Zhang X."/>
            <person name="Aufschnaiter R."/>
            <person name="Eder M.K."/>
            <person name="Gorny A.K."/>
            <person name="Salvenmoser W."/>
            <person name="Heimberg A.M."/>
            <person name="Wheeler B.M."/>
            <person name="Peterson K.J."/>
            <person name="Boettger A."/>
            <person name="Tischler P."/>
            <person name="Wolf A."/>
            <person name="Gojobori T."/>
            <person name="Remington K.A."/>
            <person name="Strausberg R.L."/>
            <person name="Venter J."/>
            <person name="Technau U."/>
            <person name="Hobmayer B."/>
            <person name="Bosch T.C."/>
            <person name="Holstein T.W."/>
            <person name="Fujisawa T."/>
            <person name="Bode H.R."/>
            <person name="David C.N."/>
            <person name="Rokhsar D.S."/>
            <person name="Steele R.E."/>
        </authorList>
    </citation>
    <scope>NUCLEOTIDE SEQUENCE</scope>
</reference>
<dbReference type="InterPro" id="IPR020855">
    <property type="entry name" value="Ureohydrolase_Mn_BS"/>
</dbReference>
<evidence type="ECO:0000256" key="4">
    <source>
        <dbReference type="ARBA" id="ARBA00018123"/>
    </source>
</evidence>
<keyword evidence="12" id="KW-0032">Aminotransferase</keyword>
<dbReference type="EMBL" id="FN543105">
    <property type="protein sequence ID" value="CBA31167.1"/>
    <property type="molecule type" value="Genomic_DNA"/>
</dbReference>
<evidence type="ECO:0000256" key="2">
    <source>
        <dbReference type="ARBA" id="ARBA00005098"/>
    </source>
</evidence>
<comment type="pathway">
    <text evidence="2">Nitrogen metabolism; urea cycle; L-ornithine and urea from L-arginine: step 1/1.</text>
</comment>
<dbReference type="SUPFAM" id="SSF52768">
    <property type="entry name" value="Arginase/deacetylase"/>
    <property type="match status" value="1"/>
</dbReference>
<organism evidence="12">
    <name type="scientific">Curvibacter symbiont subsp. Hydra magnipapillata</name>
    <dbReference type="NCBI Taxonomy" id="667019"/>
    <lineage>
        <taxon>Bacteria</taxon>
        <taxon>Pseudomonadati</taxon>
        <taxon>Pseudomonadota</taxon>
        <taxon>Betaproteobacteria</taxon>
        <taxon>Burkholderiales</taxon>
        <taxon>Comamonadaceae</taxon>
        <taxon>Curvibacter</taxon>
    </lineage>
</organism>
<dbReference type="InterPro" id="IPR006035">
    <property type="entry name" value="Ureohydrolase"/>
</dbReference>
<keyword evidence="8" id="KW-0464">Manganese</keyword>
<comment type="cofactor">
    <cofactor evidence="1">
        <name>Mn(2+)</name>
        <dbReference type="ChEBI" id="CHEBI:29035"/>
    </cofactor>
</comment>
<keyword evidence="5" id="KW-0056">Arginine metabolism</keyword>
<dbReference type="Pfam" id="PF00491">
    <property type="entry name" value="Arginase"/>
    <property type="match status" value="1"/>
</dbReference>
<comment type="similarity">
    <text evidence="10 11">Belongs to the arginase family.</text>
</comment>
<sequence length="315" mass="32842">MRHGGPSCFAQSSMNDQVLHIIGAAVGEGASDGGCKWGAAALKEHGMARALAATGRTVTWGDTISAQPMRATSRLHAIEVFSDHLSMAVQQVLRQGQQPLVVGGDHSCAVGTWSAVADHLRPQGALGLIWIDAHLDAHTPDTSDTQAPHGMPLAALLGHGAPGMTGLFGWSGKLRPEHVAIIGARSYEPAEQALLARLGVRVMYMPEVLERGFAACFAEAQAIAQSGTAGWGISFDLDGLDPRDAPGTGTPVEQGIRLADALAVLVGCQQQAGFVAMELTEYNPLRDFGGRTAQAATDLVCAVLAPERATMELAA</sequence>
<dbReference type="GO" id="GO:0004053">
    <property type="term" value="F:arginase activity"/>
    <property type="evidence" value="ECO:0007669"/>
    <property type="project" value="UniProtKB-EC"/>
</dbReference>
<dbReference type="InterPro" id="IPR014033">
    <property type="entry name" value="Arginase"/>
</dbReference>
<evidence type="ECO:0000256" key="9">
    <source>
        <dbReference type="ARBA" id="ARBA00047391"/>
    </source>
</evidence>
<name>C9YDE0_CURXX</name>
<proteinExistence type="inferred from homology"/>
<dbReference type="PROSITE" id="PS01053">
    <property type="entry name" value="ARGINASE_1"/>
    <property type="match status" value="1"/>
</dbReference>
<dbReference type="PANTHER" id="PTHR43782:SF3">
    <property type="entry name" value="ARGINASE"/>
    <property type="match status" value="1"/>
</dbReference>
<dbReference type="PROSITE" id="PS51409">
    <property type="entry name" value="ARGINASE_2"/>
    <property type="match status" value="1"/>
</dbReference>
<dbReference type="InterPro" id="IPR023696">
    <property type="entry name" value="Ureohydrolase_dom_sf"/>
</dbReference>
<keyword evidence="6" id="KW-0479">Metal-binding</keyword>
<dbReference type="GO" id="GO:0008483">
    <property type="term" value="F:transaminase activity"/>
    <property type="evidence" value="ECO:0007669"/>
    <property type="project" value="UniProtKB-KW"/>
</dbReference>
<accession>C9YDE0</accession>
<dbReference type="GO" id="GO:0000050">
    <property type="term" value="P:urea cycle"/>
    <property type="evidence" value="ECO:0007669"/>
    <property type="project" value="UniProtKB-UniPathway"/>
</dbReference>
<evidence type="ECO:0000313" key="12">
    <source>
        <dbReference type="EMBL" id="CBA31167.1"/>
    </source>
</evidence>
<dbReference type="GO" id="GO:0006525">
    <property type="term" value="P:arginine metabolic process"/>
    <property type="evidence" value="ECO:0007669"/>
    <property type="project" value="UniProtKB-KW"/>
</dbReference>
<dbReference type="GO" id="GO:0005829">
    <property type="term" value="C:cytosol"/>
    <property type="evidence" value="ECO:0007669"/>
    <property type="project" value="TreeGrafter"/>
</dbReference>
<dbReference type="UniPathway" id="UPA00158">
    <property type="reaction ID" value="UER00270"/>
</dbReference>
<evidence type="ECO:0000256" key="7">
    <source>
        <dbReference type="ARBA" id="ARBA00022801"/>
    </source>
</evidence>
<evidence type="ECO:0000256" key="11">
    <source>
        <dbReference type="RuleBase" id="RU003684"/>
    </source>
</evidence>
<comment type="catalytic activity">
    <reaction evidence="9">
        <text>L-arginine + H2O = urea + L-ornithine</text>
        <dbReference type="Rhea" id="RHEA:20569"/>
        <dbReference type="ChEBI" id="CHEBI:15377"/>
        <dbReference type="ChEBI" id="CHEBI:16199"/>
        <dbReference type="ChEBI" id="CHEBI:32682"/>
        <dbReference type="ChEBI" id="CHEBI:46911"/>
        <dbReference type="EC" id="3.5.3.1"/>
    </reaction>
</comment>
<evidence type="ECO:0000256" key="8">
    <source>
        <dbReference type="ARBA" id="ARBA00023211"/>
    </source>
</evidence>
<dbReference type="PANTHER" id="PTHR43782">
    <property type="entry name" value="ARGINASE"/>
    <property type="match status" value="1"/>
</dbReference>
<keyword evidence="7 11" id="KW-0378">Hydrolase</keyword>
<dbReference type="PRINTS" id="PR00116">
    <property type="entry name" value="ARGINASE"/>
</dbReference>
<protein>
    <recommendedName>
        <fullName evidence="4">Arginase</fullName>
        <ecNumber evidence="3">3.5.3.1</ecNumber>
    </recommendedName>
</protein>
<evidence type="ECO:0000256" key="10">
    <source>
        <dbReference type="PROSITE-ProRule" id="PRU00742"/>
    </source>
</evidence>